<dbReference type="EMBL" id="PNBA02000004">
    <property type="protein sequence ID" value="KAG6428505.1"/>
    <property type="molecule type" value="Genomic_DNA"/>
</dbReference>
<dbReference type="InterPro" id="IPR018333">
    <property type="entry name" value="Squalene_cyclase"/>
</dbReference>
<gene>
    <name evidence="3" type="ORF">SASPL_112757</name>
</gene>
<reference evidence="3" key="1">
    <citation type="submission" date="2018-01" db="EMBL/GenBank/DDBJ databases">
        <authorList>
            <person name="Mao J.F."/>
        </authorList>
    </citation>
    <scope>NUCLEOTIDE SEQUENCE</scope>
    <source>
        <strain evidence="3">Huo1</strain>
        <tissue evidence="3">Leaf</tissue>
    </source>
</reference>
<dbReference type="Proteomes" id="UP000298416">
    <property type="component" value="Unassembled WGS sequence"/>
</dbReference>
<dbReference type="SUPFAM" id="SSF48239">
    <property type="entry name" value="Terpenoid cyclases/Protein prenyltransferases"/>
    <property type="match status" value="2"/>
</dbReference>
<comment type="similarity">
    <text evidence="1">Belongs to the terpene cyclase/mutase family.</text>
</comment>
<evidence type="ECO:0000313" key="4">
    <source>
        <dbReference type="Proteomes" id="UP000298416"/>
    </source>
</evidence>
<proteinExistence type="inferred from homology"/>
<sequence length="367" mass="41338">MTANACKSTMIDNTVLEFGEEKLWIKTKDRALGCALQIWEFDSSLGSPDELAKIEKLREEFRDHRFEEKHSSDLLLMRLQFAKENRSTVNLPQVKVEDVEDVTEDKVVIALSVTGALNTVFSEEHKREARRYLYNHQNEDGGWGLLHIEGPSTMFGSVLSYVTLRLLGEEAEGGDGSMEKCREWILSHGGSNIMGKDEDLYYPHPLVQDMLWATLHKVVIRWPGNKLRDKALRTGYNGSQLWDTAFALQAIISTKLGEEFGPLLHDCPGNLESWYRHISKGAWPFSTGDHGWPISDCTSEGLKTVLLLAKLPSKIVGEPLDAKMLYDAVNVILSLQAERDPTPLHRAAKVLINSQCENGDFLQQVKS</sequence>
<accession>A0A8X8Y8R8</accession>
<dbReference type="PANTHER" id="PTHR11764">
    <property type="entry name" value="TERPENE CYCLASE/MUTASE FAMILY MEMBER"/>
    <property type="match status" value="1"/>
</dbReference>
<comment type="caution">
    <text evidence="3">The sequence shown here is derived from an EMBL/GenBank/DDBJ whole genome shotgun (WGS) entry which is preliminary data.</text>
</comment>
<dbReference type="GO" id="GO:0005811">
    <property type="term" value="C:lipid droplet"/>
    <property type="evidence" value="ECO:0007669"/>
    <property type="project" value="InterPro"/>
</dbReference>
<dbReference type="InterPro" id="IPR032697">
    <property type="entry name" value="SQ_cyclase_N"/>
</dbReference>
<keyword evidence="4" id="KW-1185">Reference proteome</keyword>
<feature type="domain" description="Squalene cyclase N-terminal" evidence="2">
    <location>
        <begin position="122"/>
        <end position="191"/>
    </location>
</feature>
<evidence type="ECO:0000256" key="1">
    <source>
        <dbReference type="ARBA" id="ARBA00009755"/>
    </source>
</evidence>
<dbReference type="AlphaFoldDB" id="A0A8X8Y8R8"/>
<reference evidence="3" key="2">
    <citation type="submission" date="2020-08" db="EMBL/GenBank/DDBJ databases">
        <title>Plant Genome Project.</title>
        <authorList>
            <person name="Zhang R.-G."/>
        </authorList>
    </citation>
    <scope>NUCLEOTIDE SEQUENCE</scope>
    <source>
        <strain evidence="3">Huo1</strain>
        <tissue evidence="3">Leaf</tissue>
    </source>
</reference>
<evidence type="ECO:0000313" key="3">
    <source>
        <dbReference type="EMBL" id="KAG6428505.1"/>
    </source>
</evidence>
<name>A0A8X8Y8R8_SALSN</name>
<dbReference type="Gene3D" id="1.50.10.20">
    <property type="match status" value="2"/>
</dbReference>
<evidence type="ECO:0000259" key="2">
    <source>
        <dbReference type="Pfam" id="PF13249"/>
    </source>
</evidence>
<protein>
    <recommendedName>
        <fullName evidence="2">Squalene cyclase N-terminal domain-containing protein</fullName>
    </recommendedName>
</protein>
<organism evidence="3">
    <name type="scientific">Salvia splendens</name>
    <name type="common">Scarlet sage</name>
    <dbReference type="NCBI Taxonomy" id="180675"/>
    <lineage>
        <taxon>Eukaryota</taxon>
        <taxon>Viridiplantae</taxon>
        <taxon>Streptophyta</taxon>
        <taxon>Embryophyta</taxon>
        <taxon>Tracheophyta</taxon>
        <taxon>Spermatophyta</taxon>
        <taxon>Magnoliopsida</taxon>
        <taxon>eudicotyledons</taxon>
        <taxon>Gunneridae</taxon>
        <taxon>Pentapetalae</taxon>
        <taxon>asterids</taxon>
        <taxon>lamiids</taxon>
        <taxon>Lamiales</taxon>
        <taxon>Lamiaceae</taxon>
        <taxon>Nepetoideae</taxon>
        <taxon>Mentheae</taxon>
        <taxon>Salviinae</taxon>
        <taxon>Salvia</taxon>
        <taxon>Salvia subgen. Calosphace</taxon>
        <taxon>core Calosphace</taxon>
    </lineage>
</organism>
<dbReference type="InterPro" id="IPR008930">
    <property type="entry name" value="Terpenoid_cyclase/PrenylTrfase"/>
</dbReference>
<dbReference type="PANTHER" id="PTHR11764:SF20">
    <property type="entry name" value="LANOSTEROL SYNTHASE"/>
    <property type="match status" value="1"/>
</dbReference>
<dbReference type="Pfam" id="PF13249">
    <property type="entry name" value="SQHop_cyclase_N"/>
    <property type="match status" value="1"/>
</dbReference>
<dbReference type="GO" id="GO:0031559">
    <property type="term" value="F:oxidosqualene cyclase activity"/>
    <property type="evidence" value="ECO:0007669"/>
    <property type="project" value="UniProtKB-ARBA"/>
</dbReference>
<dbReference type="GO" id="GO:0016104">
    <property type="term" value="P:triterpenoid biosynthetic process"/>
    <property type="evidence" value="ECO:0007669"/>
    <property type="project" value="InterPro"/>
</dbReference>